<evidence type="ECO:0000256" key="2">
    <source>
        <dbReference type="ARBA" id="ARBA00022448"/>
    </source>
</evidence>
<evidence type="ECO:0000259" key="6">
    <source>
        <dbReference type="Pfam" id="PF00462"/>
    </source>
</evidence>
<dbReference type="RefSeq" id="XP_008073760.1">
    <property type="nucleotide sequence ID" value="XM_008075569.1"/>
</dbReference>
<feature type="domain" description="Glutaredoxin" evidence="6">
    <location>
        <begin position="28"/>
        <end position="81"/>
    </location>
</feature>
<dbReference type="Gene3D" id="3.40.30.10">
    <property type="entry name" value="Glutaredoxin"/>
    <property type="match status" value="1"/>
</dbReference>
<dbReference type="CDD" id="cd02066">
    <property type="entry name" value="GRX_family"/>
    <property type="match status" value="1"/>
</dbReference>
<dbReference type="PANTHER" id="PTHR46679">
    <property type="match status" value="1"/>
</dbReference>
<organism evidence="7 8">
    <name type="scientific">Vavraia culicis (isolate floridensis)</name>
    <name type="common">Microsporidian parasite</name>
    <dbReference type="NCBI Taxonomy" id="948595"/>
    <lineage>
        <taxon>Eukaryota</taxon>
        <taxon>Fungi</taxon>
        <taxon>Fungi incertae sedis</taxon>
        <taxon>Microsporidia</taxon>
        <taxon>Pleistophoridae</taxon>
        <taxon>Vavraia</taxon>
    </lineage>
</organism>
<evidence type="ECO:0000313" key="7">
    <source>
        <dbReference type="EMBL" id="ELA47776.1"/>
    </source>
</evidence>
<protein>
    <recommendedName>
        <fullName evidence="6">Glutaredoxin domain-containing protein</fullName>
    </recommendedName>
</protein>
<dbReference type="OrthoDB" id="418495at2759"/>
<comment type="similarity">
    <text evidence="1">Belongs to the glutaredoxin family.</text>
</comment>
<evidence type="ECO:0000256" key="5">
    <source>
        <dbReference type="ARBA" id="ARBA00023284"/>
    </source>
</evidence>
<dbReference type="InterPro" id="IPR036249">
    <property type="entry name" value="Thioredoxin-like_sf"/>
</dbReference>
<keyword evidence="2" id="KW-0813">Transport</keyword>
<dbReference type="InParanoid" id="L2GVS1"/>
<accession>L2GVS1</accession>
<gene>
    <name evidence="7" type="ORF">VCUG_00737</name>
</gene>
<dbReference type="VEuPathDB" id="MicrosporidiaDB:VCUG_00737"/>
<dbReference type="GO" id="GO:0005739">
    <property type="term" value="C:mitochondrion"/>
    <property type="evidence" value="ECO:0007669"/>
    <property type="project" value="TreeGrafter"/>
</dbReference>
<keyword evidence="4" id="KW-1015">Disulfide bond</keyword>
<dbReference type="GeneID" id="19878622"/>
<dbReference type="SUPFAM" id="SSF52833">
    <property type="entry name" value="Thioredoxin-like"/>
    <property type="match status" value="1"/>
</dbReference>
<sequence>MAEILKTDIFPKINEVKEEKRNILIGFKECPYCVRAEEILELRKIEYVYVYRDKEKELEDEIKKCYGHETYPMIFIDGEFVGGCAELKDRYNC</sequence>
<dbReference type="PROSITE" id="PS51354">
    <property type="entry name" value="GLUTAREDOXIN_2"/>
    <property type="match status" value="1"/>
</dbReference>
<evidence type="ECO:0000256" key="4">
    <source>
        <dbReference type="ARBA" id="ARBA00023157"/>
    </source>
</evidence>
<keyword evidence="8" id="KW-1185">Reference proteome</keyword>
<keyword evidence="3" id="KW-0249">Electron transport</keyword>
<dbReference type="OMA" id="MEHSEIK"/>
<dbReference type="InterPro" id="IPR002109">
    <property type="entry name" value="Glutaredoxin"/>
</dbReference>
<dbReference type="Proteomes" id="UP000011081">
    <property type="component" value="Unassembled WGS sequence"/>
</dbReference>
<proteinExistence type="inferred from homology"/>
<dbReference type="STRING" id="948595.L2GVS1"/>
<dbReference type="PANTHER" id="PTHR46679:SF1">
    <property type="entry name" value="GLUTAREDOXIN-2, MITOCHONDRIAL"/>
    <property type="match status" value="1"/>
</dbReference>
<dbReference type="InterPro" id="IPR014025">
    <property type="entry name" value="Glutaredoxin_subgr"/>
</dbReference>
<keyword evidence="5" id="KW-0676">Redox-active center</keyword>
<dbReference type="AlphaFoldDB" id="L2GVS1"/>
<evidence type="ECO:0000313" key="8">
    <source>
        <dbReference type="Proteomes" id="UP000011081"/>
    </source>
</evidence>
<evidence type="ECO:0000256" key="1">
    <source>
        <dbReference type="ARBA" id="ARBA00007787"/>
    </source>
</evidence>
<dbReference type="Pfam" id="PF00462">
    <property type="entry name" value="Glutaredoxin"/>
    <property type="match status" value="1"/>
</dbReference>
<evidence type="ECO:0000256" key="3">
    <source>
        <dbReference type="ARBA" id="ARBA00022982"/>
    </source>
</evidence>
<dbReference type="EMBL" id="GL877412">
    <property type="protein sequence ID" value="ELA47776.1"/>
    <property type="molecule type" value="Genomic_DNA"/>
</dbReference>
<dbReference type="PRINTS" id="PR00160">
    <property type="entry name" value="GLUTAREDOXIN"/>
</dbReference>
<reference evidence="8" key="1">
    <citation type="submission" date="2011-03" db="EMBL/GenBank/DDBJ databases">
        <title>The genome sequence of Vavraia culicis strain floridensis.</title>
        <authorList>
            <consortium name="The Broad Institute Genome Sequencing Platform"/>
            <person name="Cuomo C."/>
            <person name="Becnel J."/>
            <person name="Sanscrainte N."/>
            <person name="Young S.K."/>
            <person name="Zeng Q."/>
            <person name="Gargeya S."/>
            <person name="Fitzgerald M."/>
            <person name="Haas B."/>
            <person name="Abouelleil A."/>
            <person name="Alvarado L."/>
            <person name="Arachchi H.M."/>
            <person name="Berlin A."/>
            <person name="Chapman S.B."/>
            <person name="Gearin G."/>
            <person name="Goldberg J."/>
            <person name="Griggs A."/>
            <person name="Gujja S."/>
            <person name="Hansen M."/>
            <person name="Heiman D."/>
            <person name="Howarth C."/>
            <person name="Larimer J."/>
            <person name="Lui A."/>
            <person name="MacDonald P.J.P."/>
            <person name="McCowen C."/>
            <person name="Montmayeur A."/>
            <person name="Murphy C."/>
            <person name="Neiman D."/>
            <person name="Pearson M."/>
            <person name="Priest M."/>
            <person name="Roberts A."/>
            <person name="Saif S."/>
            <person name="Shea T."/>
            <person name="Sisk P."/>
            <person name="Stolte C."/>
            <person name="Sykes S."/>
            <person name="Wortman J."/>
            <person name="Nusbaum C."/>
            <person name="Birren B."/>
        </authorList>
    </citation>
    <scope>NUCLEOTIDE SEQUENCE [LARGE SCALE GENOMIC DNA]</scope>
    <source>
        <strain evidence="8">floridensis</strain>
    </source>
</reference>
<dbReference type="GO" id="GO:0015035">
    <property type="term" value="F:protein-disulfide reductase activity"/>
    <property type="evidence" value="ECO:0007669"/>
    <property type="project" value="TreeGrafter"/>
</dbReference>
<name>L2GVS1_VAVCU</name>
<dbReference type="HOGENOM" id="CLU_026126_10_2_1"/>